<dbReference type="Gene3D" id="3.30.1330.60">
    <property type="entry name" value="OmpA-like domain"/>
    <property type="match status" value="1"/>
</dbReference>
<dbReference type="PRINTS" id="PR01021">
    <property type="entry name" value="OMPADOMAIN"/>
</dbReference>
<comment type="subcellular location">
    <subcellularLocation>
        <location evidence="1">Cell outer membrane</location>
    </subcellularLocation>
</comment>
<organism evidence="6 7">
    <name type="scientific">Halodurantibacterium flavum</name>
    <dbReference type="NCBI Taxonomy" id="1382802"/>
    <lineage>
        <taxon>Bacteria</taxon>
        <taxon>Pseudomonadati</taxon>
        <taxon>Pseudomonadota</taxon>
        <taxon>Alphaproteobacteria</taxon>
        <taxon>Rhodobacterales</taxon>
        <taxon>Paracoccaceae</taxon>
        <taxon>Halodurantibacterium</taxon>
    </lineage>
</organism>
<accession>A0ABW4S811</accession>
<dbReference type="PANTHER" id="PTHR30329:SF21">
    <property type="entry name" value="LIPOPROTEIN YIAD-RELATED"/>
    <property type="match status" value="1"/>
</dbReference>
<dbReference type="EMBL" id="JBHUGH010000009">
    <property type="protein sequence ID" value="MFD1912712.1"/>
    <property type="molecule type" value="Genomic_DNA"/>
</dbReference>
<keyword evidence="7" id="KW-1185">Reference proteome</keyword>
<dbReference type="PROSITE" id="PS51123">
    <property type="entry name" value="OMPA_2"/>
    <property type="match status" value="1"/>
</dbReference>
<dbReference type="InterPro" id="IPR036737">
    <property type="entry name" value="OmpA-like_sf"/>
</dbReference>
<evidence type="ECO:0000256" key="1">
    <source>
        <dbReference type="ARBA" id="ARBA00004442"/>
    </source>
</evidence>
<evidence type="ECO:0000313" key="7">
    <source>
        <dbReference type="Proteomes" id="UP001597353"/>
    </source>
</evidence>
<evidence type="ECO:0000256" key="2">
    <source>
        <dbReference type="ARBA" id="ARBA00023136"/>
    </source>
</evidence>
<keyword evidence="2 4" id="KW-0472">Membrane</keyword>
<evidence type="ECO:0000256" key="4">
    <source>
        <dbReference type="PROSITE-ProRule" id="PRU00473"/>
    </source>
</evidence>
<dbReference type="SUPFAM" id="SSF103088">
    <property type="entry name" value="OmpA-like"/>
    <property type="match status" value="1"/>
</dbReference>
<dbReference type="RefSeq" id="WP_390261445.1">
    <property type="nucleotide sequence ID" value="NZ_JBHUGH010000009.1"/>
</dbReference>
<dbReference type="InterPro" id="IPR006665">
    <property type="entry name" value="OmpA-like"/>
</dbReference>
<name>A0ABW4S811_9RHOB</name>
<gene>
    <name evidence="6" type="ORF">ACFSGJ_10875</name>
</gene>
<protein>
    <submittedName>
        <fullName evidence="6">OmpA family protein</fullName>
    </submittedName>
</protein>
<evidence type="ECO:0000313" key="6">
    <source>
        <dbReference type="EMBL" id="MFD1912712.1"/>
    </source>
</evidence>
<evidence type="ECO:0000256" key="3">
    <source>
        <dbReference type="ARBA" id="ARBA00023237"/>
    </source>
</evidence>
<dbReference type="Gene3D" id="3.40.1520.20">
    <property type="match status" value="2"/>
</dbReference>
<feature type="domain" description="OmpA-like" evidence="5">
    <location>
        <begin position="488"/>
        <end position="605"/>
    </location>
</feature>
<dbReference type="CDD" id="cd07185">
    <property type="entry name" value="OmpA_C-like"/>
    <property type="match status" value="1"/>
</dbReference>
<dbReference type="Pfam" id="PF00691">
    <property type="entry name" value="OmpA"/>
    <property type="match status" value="1"/>
</dbReference>
<dbReference type="PANTHER" id="PTHR30329">
    <property type="entry name" value="STATOR ELEMENT OF FLAGELLAR MOTOR COMPLEX"/>
    <property type="match status" value="1"/>
</dbReference>
<proteinExistence type="predicted"/>
<dbReference type="InterPro" id="IPR006664">
    <property type="entry name" value="OMP_bac"/>
</dbReference>
<sequence>MRHKQGLIAVAAFTGAAGLCFAGALWAVTVIEDRSEEAVRHALRIEGHDWVEVATDGLQVTLTGQAESEATRFRALAASGEVVDSSRLVDLMTVAEAAVIEPPRFQLEILRNDDGIQLIGLAPLTEDETAIATAIERAAPGAHVIDMLETADYPVPATWDAAVMFGLEALQLLPRSKISVSPDRVAVTASADSPEGRRALETQLNGMAPEGVRVALNISAPRPVIAPFTLRFVVDEAGARFDTCSADSDRARARILSAAAMAGVEGRPPCTVGLGVPSPNWAEAVALAIAATRELGAATVSFSDTDVSLIAEDTVEQADFDRVVGELQTALPEVFSLRAVLPERPVENAAPQGPAEFTAVLNEEGRVQLRGRVADERMRDAVDNYAKARFGGEAVYTATRFDPDLPNGWPIRVLGALEALGELHSGQVTVRPETVEIRGITGSQEGRDAVARILSEKLGQGQNYRIDVTYDESLDPVAALPTPEECVARINAHLAERKISFAPGSANIEPGARATLDNIADVMRECLDVEMEIGGHTDSQGREEMNLRLSQQRAQAVLQALMARRIPVGNLTARGYGPAEPIADNGTEEGREANRRIEFTLIAPPAEDVAEDVPVDEADIVVTAQEAGEDTPRPRTRPETD</sequence>
<dbReference type="InterPro" id="IPR050330">
    <property type="entry name" value="Bact_OuterMem_StrucFunc"/>
</dbReference>
<keyword evidence="3" id="KW-0998">Cell outer membrane</keyword>
<comment type="caution">
    <text evidence="6">The sequence shown here is derived from an EMBL/GenBank/DDBJ whole genome shotgun (WGS) entry which is preliminary data.</text>
</comment>
<evidence type="ECO:0000259" key="5">
    <source>
        <dbReference type="PROSITE" id="PS51123"/>
    </source>
</evidence>
<dbReference type="Proteomes" id="UP001597353">
    <property type="component" value="Unassembled WGS sequence"/>
</dbReference>
<reference evidence="7" key="1">
    <citation type="journal article" date="2019" name="Int. J. Syst. Evol. Microbiol.">
        <title>The Global Catalogue of Microorganisms (GCM) 10K type strain sequencing project: providing services to taxonomists for standard genome sequencing and annotation.</title>
        <authorList>
            <consortium name="The Broad Institute Genomics Platform"/>
            <consortium name="The Broad Institute Genome Sequencing Center for Infectious Disease"/>
            <person name="Wu L."/>
            <person name="Ma J."/>
        </authorList>
    </citation>
    <scope>NUCLEOTIDE SEQUENCE [LARGE SCALE GENOMIC DNA]</scope>
    <source>
        <strain evidence="7">CGMCC 4.7242</strain>
    </source>
</reference>